<comment type="caution">
    <text evidence="8">The sequence shown here is derived from an EMBL/GenBank/DDBJ whole genome shotgun (WGS) entry which is preliminary data.</text>
</comment>
<feature type="compositionally biased region" description="Polar residues" evidence="5">
    <location>
        <begin position="26"/>
        <end position="36"/>
    </location>
</feature>
<feature type="compositionally biased region" description="Basic residues" evidence="5">
    <location>
        <begin position="49"/>
        <end position="62"/>
    </location>
</feature>
<feature type="transmembrane region" description="Helical" evidence="6">
    <location>
        <begin position="475"/>
        <end position="496"/>
    </location>
</feature>
<evidence type="ECO:0000256" key="6">
    <source>
        <dbReference type="SAM" id="Phobius"/>
    </source>
</evidence>
<evidence type="ECO:0000256" key="3">
    <source>
        <dbReference type="ARBA" id="ARBA00022989"/>
    </source>
</evidence>
<dbReference type="AlphaFoldDB" id="A0A9P5SCI0"/>
<dbReference type="Proteomes" id="UP000696485">
    <property type="component" value="Unassembled WGS sequence"/>
</dbReference>
<keyword evidence="2 6" id="KW-0812">Transmembrane</keyword>
<evidence type="ECO:0000256" key="1">
    <source>
        <dbReference type="ARBA" id="ARBA00004141"/>
    </source>
</evidence>
<keyword evidence="3 6" id="KW-1133">Transmembrane helix</keyword>
<dbReference type="InterPro" id="IPR050186">
    <property type="entry name" value="TPT_transporter"/>
</dbReference>
<comment type="subcellular location">
    <subcellularLocation>
        <location evidence="1">Membrane</location>
        <topology evidence="1">Multi-pass membrane protein</topology>
    </subcellularLocation>
</comment>
<feature type="domain" description="Sugar phosphate transporter" evidence="7">
    <location>
        <begin position="594"/>
        <end position="718"/>
    </location>
</feature>
<proteinExistence type="predicted"/>
<evidence type="ECO:0000259" key="7">
    <source>
        <dbReference type="Pfam" id="PF03151"/>
    </source>
</evidence>
<feature type="region of interest" description="Disordered" evidence="5">
    <location>
        <begin position="93"/>
        <end position="237"/>
    </location>
</feature>
<accession>A0A9P5SCI0</accession>
<feature type="region of interest" description="Disordered" evidence="5">
    <location>
        <begin position="339"/>
        <end position="362"/>
    </location>
</feature>
<feature type="compositionally biased region" description="Polar residues" evidence="5">
    <location>
        <begin position="138"/>
        <end position="149"/>
    </location>
</feature>
<feature type="transmembrane region" description="Helical" evidence="6">
    <location>
        <begin position="503"/>
        <end position="523"/>
    </location>
</feature>
<dbReference type="SUPFAM" id="SSF103481">
    <property type="entry name" value="Multidrug resistance efflux transporter EmrE"/>
    <property type="match status" value="2"/>
</dbReference>
<feature type="compositionally biased region" description="Low complexity" evidence="5">
    <location>
        <begin position="150"/>
        <end position="169"/>
    </location>
</feature>
<feature type="transmembrane region" description="Helical" evidence="6">
    <location>
        <begin position="414"/>
        <end position="435"/>
    </location>
</feature>
<dbReference type="GO" id="GO:0016020">
    <property type="term" value="C:membrane"/>
    <property type="evidence" value="ECO:0007669"/>
    <property type="project" value="UniProtKB-SubCell"/>
</dbReference>
<feature type="transmembrane region" description="Helical" evidence="6">
    <location>
        <begin position="658"/>
        <end position="679"/>
    </location>
</feature>
<feature type="region of interest" description="Disordered" evidence="5">
    <location>
        <begin position="1"/>
        <end position="73"/>
    </location>
</feature>
<feature type="transmembrane region" description="Helical" evidence="6">
    <location>
        <begin position="529"/>
        <end position="548"/>
    </location>
</feature>
<keyword evidence="4 6" id="KW-0472">Membrane</keyword>
<dbReference type="Pfam" id="PF03151">
    <property type="entry name" value="TPT"/>
    <property type="match status" value="2"/>
</dbReference>
<feature type="compositionally biased region" description="Polar residues" evidence="5">
    <location>
        <begin position="1"/>
        <end position="18"/>
    </location>
</feature>
<name>A0A9P5SCI0_9FUNG</name>
<dbReference type="InterPro" id="IPR004853">
    <property type="entry name" value="Sugar_P_trans_dom"/>
</dbReference>
<gene>
    <name evidence="8" type="primary">SLY41_2</name>
    <name evidence="8" type="ORF">BG006_011395</name>
</gene>
<feature type="transmembrane region" description="Helical" evidence="6">
    <location>
        <begin position="447"/>
        <end position="469"/>
    </location>
</feature>
<feature type="compositionally biased region" description="Low complexity" evidence="5">
    <location>
        <begin position="274"/>
        <end position="285"/>
    </location>
</feature>
<sequence>MAATATASSVLLRQQQQDPFMPIDMTTPTSKGSSSEFLPRSQALQEHSHHSHHSHHHHHSHQHSNDQSPPPAGVVATADALFEAIHLQNHNHNSHLASHAQTPQTAALSSPVAVDGHQLPTPRTSISSGASSPPELMSPNSRPSQHQQQTPSSFSSYPHTTSFTSPSSSDVQSTIASPLHHPHIQHLKSSSLTNPRQPTGSSYLHNPVKYNASPALNTKLDQSHSGPSSPATSSGIIMDGSSFSTLAGRSIASQAHVDESGQVLGHAHNPSHYEQQQQQQHQMQLQEQHDLFLADEKETQKKNARSALNGASSYLPPGLNHTLNKVVQSAKEVVGTTHGVLPSTHRPLTSTSLGSSNGGVYSSQPRIGTRSLQHLVIRLYRASKLPLICLSWYMSSAVTNNLGKQLMNQFRYPVTLTFVQFWFVSLFCYIAGAAFKMTKIRKPSRMIFEMTGPLVVFQVIGHVFSSVAISRVPLSVVHTIKALTPLFTVLFYRVILGTTYSRAVYLSLVPLTAGVMLACRLSLEFNNMVGLLSALLSTLVFVTQNVFTKKILSSAKSKQQQHQEQHGHGGLANKESIAMGAVDPVEQLGGSNAKLDKINILFYSSTMAAIFMIPMWLYTEGWTLMFIEEFGMGHHDSVAANGGWSVSWLLFTNGVSHFFQNVFAFSVLALTSPVTYSIASLIKRIVVIVASIVYFHQTLGTTQWTGVCLTFWGLWLYNSAKNAAKVDPSAGILKSTSLGKRMSKNFGRGLLDEDTSRDEHKKGGFIV</sequence>
<feature type="compositionally biased region" description="Low complexity" evidence="5">
    <location>
        <begin position="348"/>
        <end position="359"/>
    </location>
</feature>
<feature type="compositionally biased region" description="Polar residues" evidence="5">
    <location>
        <begin position="121"/>
        <end position="131"/>
    </location>
</feature>
<organism evidence="8 9">
    <name type="scientific">Podila minutissima</name>
    <dbReference type="NCBI Taxonomy" id="64525"/>
    <lineage>
        <taxon>Eukaryota</taxon>
        <taxon>Fungi</taxon>
        <taxon>Fungi incertae sedis</taxon>
        <taxon>Mucoromycota</taxon>
        <taxon>Mortierellomycotina</taxon>
        <taxon>Mortierellomycetes</taxon>
        <taxon>Mortierellales</taxon>
        <taxon>Mortierellaceae</taxon>
        <taxon>Podila</taxon>
    </lineage>
</organism>
<evidence type="ECO:0000256" key="4">
    <source>
        <dbReference type="ARBA" id="ARBA00023136"/>
    </source>
</evidence>
<evidence type="ECO:0000313" key="9">
    <source>
        <dbReference type="Proteomes" id="UP000696485"/>
    </source>
</evidence>
<evidence type="ECO:0000256" key="2">
    <source>
        <dbReference type="ARBA" id="ARBA00022692"/>
    </source>
</evidence>
<dbReference type="EMBL" id="JAAAUY010000979">
    <property type="protein sequence ID" value="KAF9325088.1"/>
    <property type="molecule type" value="Genomic_DNA"/>
</dbReference>
<feature type="compositionally biased region" description="Polar residues" evidence="5">
    <location>
        <begin position="187"/>
        <end position="204"/>
    </location>
</feature>
<feature type="compositionally biased region" description="Low complexity" evidence="5">
    <location>
        <begin position="223"/>
        <end position="235"/>
    </location>
</feature>
<keyword evidence="9" id="KW-1185">Reference proteome</keyword>
<feature type="region of interest" description="Disordered" evidence="5">
    <location>
        <begin position="264"/>
        <end position="285"/>
    </location>
</feature>
<evidence type="ECO:0000313" key="8">
    <source>
        <dbReference type="EMBL" id="KAF9325088.1"/>
    </source>
</evidence>
<dbReference type="PANTHER" id="PTHR11132">
    <property type="entry name" value="SOLUTE CARRIER FAMILY 35"/>
    <property type="match status" value="1"/>
</dbReference>
<dbReference type="InterPro" id="IPR037185">
    <property type="entry name" value="EmrE-like"/>
</dbReference>
<feature type="domain" description="Sugar phosphate transporter" evidence="7">
    <location>
        <begin position="384"/>
        <end position="560"/>
    </location>
</feature>
<evidence type="ECO:0000256" key="5">
    <source>
        <dbReference type="SAM" id="MobiDB-lite"/>
    </source>
</evidence>
<protein>
    <submittedName>
        <fullName evidence="8">Suppressor of loss of ypt1</fullName>
    </submittedName>
</protein>
<reference evidence="8" key="1">
    <citation type="journal article" date="2020" name="Fungal Divers.">
        <title>Resolving the Mortierellaceae phylogeny through synthesis of multi-gene phylogenetics and phylogenomics.</title>
        <authorList>
            <person name="Vandepol N."/>
            <person name="Liber J."/>
            <person name="Desiro A."/>
            <person name="Na H."/>
            <person name="Kennedy M."/>
            <person name="Barry K."/>
            <person name="Grigoriev I.V."/>
            <person name="Miller A.N."/>
            <person name="O'Donnell K."/>
            <person name="Stajich J.E."/>
            <person name="Bonito G."/>
        </authorList>
    </citation>
    <scope>NUCLEOTIDE SEQUENCE</scope>
    <source>
        <strain evidence="8">NVP1</strain>
    </source>
</reference>
<feature type="transmembrane region" description="Helical" evidence="6">
    <location>
        <begin position="600"/>
        <end position="618"/>
    </location>
</feature>